<proteinExistence type="predicted"/>
<comment type="caution">
    <text evidence="2">The sequence shown here is derived from an EMBL/GenBank/DDBJ whole genome shotgun (WGS) entry which is preliminary data.</text>
</comment>
<reference evidence="2" key="2">
    <citation type="submission" date="2023-01" db="EMBL/GenBank/DDBJ databases">
        <authorList>
            <person name="Sun Q."/>
            <person name="Evtushenko L."/>
        </authorList>
    </citation>
    <scope>NUCLEOTIDE SEQUENCE</scope>
    <source>
        <strain evidence="2">VKM Ac-1401</strain>
    </source>
</reference>
<keyword evidence="1" id="KW-1133">Transmembrane helix</keyword>
<keyword evidence="1" id="KW-0472">Membrane</keyword>
<protein>
    <recommendedName>
        <fullName evidence="4">Multidrug ABC transporter ATPase</fullName>
    </recommendedName>
</protein>
<name>A0A9W6H733_9MICO</name>
<dbReference type="RefSeq" id="WP_271175462.1">
    <property type="nucleotide sequence ID" value="NZ_BAAAJO010000001.1"/>
</dbReference>
<feature type="transmembrane region" description="Helical" evidence="1">
    <location>
        <begin position="15"/>
        <end position="45"/>
    </location>
</feature>
<evidence type="ECO:0008006" key="4">
    <source>
        <dbReference type="Google" id="ProtNLM"/>
    </source>
</evidence>
<evidence type="ECO:0000313" key="2">
    <source>
        <dbReference type="EMBL" id="GLJ74771.1"/>
    </source>
</evidence>
<organism evidence="2 3">
    <name type="scientific">Leifsonia poae</name>
    <dbReference type="NCBI Taxonomy" id="110933"/>
    <lineage>
        <taxon>Bacteria</taxon>
        <taxon>Bacillati</taxon>
        <taxon>Actinomycetota</taxon>
        <taxon>Actinomycetes</taxon>
        <taxon>Micrococcales</taxon>
        <taxon>Microbacteriaceae</taxon>
        <taxon>Leifsonia</taxon>
    </lineage>
</organism>
<keyword evidence="3" id="KW-1185">Reference proteome</keyword>
<evidence type="ECO:0000256" key="1">
    <source>
        <dbReference type="SAM" id="Phobius"/>
    </source>
</evidence>
<dbReference type="AlphaFoldDB" id="A0A9W6H733"/>
<keyword evidence="1" id="KW-0812">Transmembrane</keyword>
<reference evidence="2" key="1">
    <citation type="journal article" date="2014" name="Int. J. Syst. Evol. Microbiol.">
        <title>Complete genome sequence of Corynebacterium casei LMG S-19264T (=DSM 44701T), isolated from a smear-ripened cheese.</title>
        <authorList>
            <consortium name="US DOE Joint Genome Institute (JGI-PGF)"/>
            <person name="Walter F."/>
            <person name="Albersmeier A."/>
            <person name="Kalinowski J."/>
            <person name="Ruckert C."/>
        </authorList>
    </citation>
    <scope>NUCLEOTIDE SEQUENCE</scope>
    <source>
        <strain evidence="2">VKM Ac-1401</strain>
    </source>
</reference>
<evidence type="ECO:0000313" key="3">
    <source>
        <dbReference type="Proteomes" id="UP001142372"/>
    </source>
</evidence>
<dbReference type="EMBL" id="BSEN01000001">
    <property type="protein sequence ID" value="GLJ74771.1"/>
    <property type="molecule type" value="Genomic_DNA"/>
</dbReference>
<dbReference type="Proteomes" id="UP001142372">
    <property type="component" value="Unassembled WGS sequence"/>
</dbReference>
<feature type="transmembrane region" description="Helical" evidence="1">
    <location>
        <begin position="57"/>
        <end position="77"/>
    </location>
</feature>
<sequence>MTQQTPPAASRLQRILSYIVAALVAVSLACIAAILIGTALGGFAAQGSGEGLWPTVFLLPYLALPIAFVLIIVLLIVSARKRSQEAKAAKEAATGKGKR</sequence>
<gene>
    <name evidence="2" type="ORF">GCM10017584_03440</name>
</gene>
<accession>A0A9W6H733</accession>